<evidence type="ECO:0000313" key="1">
    <source>
        <dbReference type="EMBL" id="QHS86556.1"/>
    </source>
</evidence>
<proteinExistence type="predicted"/>
<organism evidence="1">
    <name type="scientific">viral metagenome</name>
    <dbReference type="NCBI Taxonomy" id="1070528"/>
    <lineage>
        <taxon>unclassified sequences</taxon>
        <taxon>metagenomes</taxon>
        <taxon>organismal metagenomes</taxon>
    </lineage>
</organism>
<protein>
    <recommendedName>
        <fullName evidence="2">Peptidase</fullName>
    </recommendedName>
</protein>
<evidence type="ECO:0008006" key="2">
    <source>
        <dbReference type="Google" id="ProtNLM"/>
    </source>
</evidence>
<dbReference type="EMBL" id="MN739058">
    <property type="protein sequence ID" value="QHS86556.1"/>
    <property type="molecule type" value="Genomic_DNA"/>
</dbReference>
<accession>A0A6C0B3D0</accession>
<reference evidence="1" key="1">
    <citation type="journal article" date="2020" name="Nature">
        <title>Giant virus diversity and host interactions through global metagenomics.</title>
        <authorList>
            <person name="Schulz F."/>
            <person name="Roux S."/>
            <person name="Paez-Espino D."/>
            <person name="Jungbluth S."/>
            <person name="Walsh D.A."/>
            <person name="Denef V.J."/>
            <person name="McMahon K.D."/>
            <person name="Konstantinidis K.T."/>
            <person name="Eloe-Fadrosh E.A."/>
            <person name="Kyrpides N.C."/>
            <person name="Woyke T."/>
        </authorList>
    </citation>
    <scope>NUCLEOTIDE SEQUENCE</scope>
    <source>
        <strain evidence="1">GVMAG-M-3300009422-16</strain>
    </source>
</reference>
<dbReference type="InterPro" id="IPR038765">
    <property type="entry name" value="Papain-like_cys_pep_sf"/>
</dbReference>
<name>A0A6C0B3D0_9ZZZZ</name>
<dbReference type="PANTHER" id="PTHR47112">
    <property type="entry name" value="PX DOMAIN-CONTAINING PROTEIN"/>
    <property type="match status" value="1"/>
</dbReference>
<dbReference type="PANTHER" id="PTHR47112:SF1">
    <property type="entry name" value="PX DOMAIN-CONTAINING PROTEIN"/>
    <property type="match status" value="1"/>
</dbReference>
<sequence length="209" mass="24280">MVSITKEDLFKTCQTGDILLYNSKTIMGRVIEYFTGSLYSHVSMILRDPTYIDPKLQGLYIIEAAAEDIPDSLTGKKKLGVQIIPLEYALNYYKSSLMGGVYYRKSTIERCTNFNNKLKSIIQKTEGVKYDLHILDWFRALFDVEIGNRQITNRFWCSALLAYIYVELGLLDKSLEWSMIEPRQFSYYENKRLSYINCTVAPEKQIINI</sequence>
<dbReference type="Gene3D" id="3.90.1720.10">
    <property type="entry name" value="endopeptidase domain like (from Nostoc punctiforme)"/>
    <property type="match status" value="1"/>
</dbReference>
<dbReference type="AlphaFoldDB" id="A0A6C0B3D0"/>
<dbReference type="SUPFAM" id="SSF54001">
    <property type="entry name" value="Cysteine proteinases"/>
    <property type="match status" value="1"/>
</dbReference>